<evidence type="ECO:0000313" key="2">
    <source>
        <dbReference type="EMBL" id="SPD72711.1"/>
    </source>
</evidence>
<reference evidence="2" key="1">
    <citation type="submission" date="2018-01" db="EMBL/GenBank/DDBJ databases">
        <authorList>
            <person name="Regsiter A."/>
            <person name="William W."/>
        </authorList>
    </citation>
    <scope>NUCLEOTIDE SEQUENCE</scope>
    <source>
        <strain evidence="2">TRIP AH-1</strain>
    </source>
</reference>
<sequence length="91" mass="10649">MDIQQCFEILELDHSASLDELNQAYKDLAVVWHPDRFPNNPRLRAKAEEKFKIINEAYEKLLSFLTAIHGQEMMHHNYVERSESGSVKSFV</sequence>
<evidence type="ECO:0000259" key="1">
    <source>
        <dbReference type="PROSITE" id="PS50076"/>
    </source>
</evidence>
<accession>A0A445MTL8</accession>
<dbReference type="InterPro" id="IPR001623">
    <property type="entry name" value="DnaJ_domain"/>
</dbReference>
<dbReference type="Gene3D" id="1.10.287.110">
    <property type="entry name" value="DnaJ domain"/>
    <property type="match status" value="1"/>
</dbReference>
<name>A0A445MTL8_9BACT</name>
<protein>
    <recommendedName>
        <fullName evidence="1">J domain-containing protein</fullName>
    </recommendedName>
</protein>
<dbReference type="GO" id="GO:0044183">
    <property type="term" value="F:protein folding chaperone"/>
    <property type="evidence" value="ECO:0007669"/>
    <property type="project" value="TreeGrafter"/>
</dbReference>
<proteinExistence type="predicted"/>
<dbReference type="GO" id="GO:0051082">
    <property type="term" value="F:unfolded protein binding"/>
    <property type="evidence" value="ECO:0007669"/>
    <property type="project" value="TreeGrafter"/>
</dbReference>
<gene>
    <name evidence="2" type="ORF">PITCH_A1500025</name>
</gene>
<organism evidence="2">
    <name type="scientific">uncultured Desulfobacterium sp</name>
    <dbReference type="NCBI Taxonomy" id="201089"/>
    <lineage>
        <taxon>Bacteria</taxon>
        <taxon>Pseudomonadati</taxon>
        <taxon>Thermodesulfobacteriota</taxon>
        <taxon>Desulfobacteria</taxon>
        <taxon>Desulfobacterales</taxon>
        <taxon>Desulfobacteriaceae</taxon>
        <taxon>Desulfobacterium</taxon>
        <taxon>environmental samples</taxon>
    </lineage>
</organism>
<dbReference type="GO" id="GO:0005737">
    <property type="term" value="C:cytoplasm"/>
    <property type="evidence" value="ECO:0007669"/>
    <property type="project" value="TreeGrafter"/>
</dbReference>
<dbReference type="PROSITE" id="PS50076">
    <property type="entry name" value="DNAJ_2"/>
    <property type="match status" value="1"/>
</dbReference>
<dbReference type="EMBL" id="OJIN01000058">
    <property type="protein sequence ID" value="SPD72711.1"/>
    <property type="molecule type" value="Genomic_DNA"/>
</dbReference>
<dbReference type="PRINTS" id="PR00625">
    <property type="entry name" value="JDOMAIN"/>
</dbReference>
<dbReference type="PANTHER" id="PTHR43948:SF10">
    <property type="entry name" value="MRJ, ISOFORM E"/>
    <property type="match status" value="1"/>
</dbReference>
<dbReference type="GO" id="GO:0051087">
    <property type="term" value="F:protein-folding chaperone binding"/>
    <property type="evidence" value="ECO:0007669"/>
    <property type="project" value="TreeGrafter"/>
</dbReference>
<dbReference type="PANTHER" id="PTHR43948">
    <property type="entry name" value="DNAJ HOMOLOG SUBFAMILY B"/>
    <property type="match status" value="1"/>
</dbReference>
<dbReference type="SMART" id="SM00271">
    <property type="entry name" value="DnaJ"/>
    <property type="match status" value="1"/>
</dbReference>
<dbReference type="CDD" id="cd06257">
    <property type="entry name" value="DnaJ"/>
    <property type="match status" value="1"/>
</dbReference>
<feature type="domain" description="J" evidence="1">
    <location>
        <begin position="5"/>
        <end position="79"/>
    </location>
</feature>
<dbReference type="Pfam" id="PF00226">
    <property type="entry name" value="DnaJ"/>
    <property type="match status" value="1"/>
</dbReference>
<dbReference type="InterPro" id="IPR036869">
    <property type="entry name" value="J_dom_sf"/>
</dbReference>
<dbReference type="AlphaFoldDB" id="A0A445MTL8"/>
<dbReference type="SUPFAM" id="SSF46565">
    <property type="entry name" value="Chaperone J-domain"/>
    <property type="match status" value="1"/>
</dbReference>